<evidence type="ECO:0000256" key="4">
    <source>
        <dbReference type="ARBA" id="ARBA00022989"/>
    </source>
</evidence>
<proteinExistence type="inferred from homology"/>
<feature type="transmembrane region" description="Helical" evidence="6">
    <location>
        <begin position="6"/>
        <end position="28"/>
    </location>
</feature>
<keyword evidence="5 6" id="KW-0472">Membrane</keyword>
<dbReference type="InterPro" id="IPR007267">
    <property type="entry name" value="GtrA_DPMS_TM"/>
</dbReference>
<sequence>MAVGGFGFLVDIILFSLCLQVFSMEALAGRMVAFSGAATMTWTGNRLLTFSDRHCESCWRQWQKHMMAACFSALPNFAVFQLCLISFGSTGYSLYMAMIMGIAAGMCSNYLLSLYWVFARRAT</sequence>
<evidence type="ECO:0000256" key="3">
    <source>
        <dbReference type="ARBA" id="ARBA00022692"/>
    </source>
</evidence>
<dbReference type="STRING" id="305900.GV64_18485"/>
<evidence type="ECO:0000256" key="5">
    <source>
        <dbReference type="ARBA" id="ARBA00023136"/>
    </source>
</evidence>
<dbReference type="GO" id="GO:0000271">
    <property type="term" value="P:polysaccharide biosynthetic process"/>
    <property type="evidence" value="ECO:0007669"/>
    <property type="project" value="InterPro"/>
</dbReference>
<evidence type="ECO:0000256" key="1">
    <source>
        <dbReference type="ARBA" id="ARBA00004141"/>
    </source>
</evidence>
<dbReference type="Pfam" id="PF04138">
    <property type="entry name" value="GtrA_DPMS_TM"/>
    <property type="match status" value="1"/>
</dbReference>
<evidence type="ECO:0000259" key="7">
    <source>
        <dbReference type="Pfam" id="PF04138"/>
    </source>
</evidence>
<feature type="transmembrane region" description="Helical" evidence="6">
    <location>
        <begin position="94"/>
        <end position="118"/>
    </location>
</feature>
<evidence type="ECO:0000256" key="2">
    <source>
        <dbReference type="ARBA" id="ARBA00009399"/>
    </source>
</evidence>
<reference evidence="8 9" key="1">
    <citation type="submission" date="2014-06" db="EMBL/GenBank/DDBJ databases">
        <title>Whole Genome Sequences of Three Symbiotic Endozoicomonas Bacteria.</title>
        <authorList>
            <person name="Neave M.J."/>
            <person name="Apprill A."/>
            <person name="Voolstra C.R."/>
        </authorList>
    </citation>
    <scope>NUCLEOTIDE SEQUENCE [LARGE SCALE GENOMIC DNA]</scope>
    <source>
        <strain evidence="8 9">DSM 22380</strain>
    </source>
</reference>
<dbReference type="eggNOG" id="COG2246">
    <property type="taxonomic scope" value="Bacteria"/>
</dbReference>
<feature type="transmembrane region" description="Helical" evidence="6">
    <location>
        <begin position="66"/>
        <end position="88"/>
    </location>
</feature>
<evidence type="ECO:0000313" key="8">
    <source>
        <dbReference type="EMBL" id="KEI72450.1"/>
    </source>
</evidence>
<keyword evidence="4 6" id="KW-1133">Transmembrane helix</keyword>
<evidence type="ECO:0000256" key="6">
    <source>
        <dbReference type="SAM" id="Phobius"/>
    </source>
</evidence>
<dbReference type="Proteomes" id="UP000027997">
    <property type="component" value="Unassembled WGS sequence"/>
</dbReference>
<dbReference type="GO" id="GO:0005886">
    <property type="term" value="C:plasma membrane"/>
    <property type="evidence" value="ECO:0007669"/>
    <property type="project" value="TreeGrafter"/>
</dbReference>
<dbReference type="AlphaFoldDB" id="A0A081KE74"/>
<evidence type="ECO:0000313" key="9">
    <source>
        <dbReference type="Proteomes" id="UP000027997"/>
    </source>
</evidence>
<keyword evidence="3 6" id="KW-0812">Transmembrane</keyword>
<feature type="domain" description="GtrA/DPMS transmembrane" evidence="7">
    <location>
        <begin position="2"/>
        <end position="118"/>
    </location>
</feature>
<comment type="caution">
    <text evidence="8">The sequence shown here is derived from an EMBL/GenBank/DDBJ whole genome shotgun (WGS) entry which is preliminary data.</text>
</comment>
<dbReference type="EMBL" id="JOJP01000001">
    <property type="protein sequence ID" value="KEI72450.1"/>
    <property type="molecule type" value="Genomic_DNA"/>
</dbReference>
<dbReference type="PANTHER" id="PTHR38459">
    <property type="entry name" value="PROPHAGE BACTOPRENOL-LINKED GLUCOSE TRANSLOCASE HOMOLOG"/>
    <property type="match status" value="1"/>
</dbReference>
<keyword evidence="9" id="KW-1185">Reference proteome</keyword>
<dbReference type="InterPro" id="IPR051401">
    <property type="entry name" value="GtrA_CellWall_Glycosyl"/>
</dbReference>
<name>A0A081KE74_9GAMM</name>
<comment type="subcellular location">
    <subcellularLocation>
        <location evidence="1">Membrane</location>
        <topology evidence="1">Multi-pass membrane protein</topology>
    </subcellularLocation>
</comment>
<gene>
    <name evidence="8" type="ORF">GV64_18485</name>
</gene>
<accession>A0A081KE74</accession>
<organism evidence="8 9">
    <name type="scientific">Endozoicomonas elysicola</name>
    <dbReference type="NCBI Taxonomy" id="305900"/>
    <lineage>
        <taxon>Bacteria</taxon>
        <taxon>Pseudomonadati</taxon>
        <taxon>Pseudomonadota</taxon>
        <taxon>Gammaproteobacteria</taxon>
        <taxon>Oceanospirillales</taxon>
        <taxon>Endozoicomonadaceae</taxon>
        <taxon>Endozoicomonas</taxon>
    </lineage>
</organism>
<comment type="similarity">
    <text evidence="2">Belongs to the GtrA family.</text>
</comment>
<protein>
    <submittedName>
        <fullName evidence="8">Polysaccharide biosynthesis protein GtrA</fullName>
    </submittedName>
</protein>
<dbReference type="PANTHER" id="PTHR38459:SF1">
    <property type="entry name" value="PROPHAGE BACTOPRENOL-LINKED GLUCOSE TRANSLOCASE HOMOLOG"/>
    <property type="match status" value="1"/>
</dbReference>